<keyword evidence="10" id="KW-1185">Reference proteome</keyword>
<reference evidence="9 10" key="1">
    <citation type="submission" date="2019-04" db="EMBL/GenBank/DDBJ databases">
        <authorList>
            <person name="Embree M."/>
            <person name="Gaffney J.R."/>
        </authorList>
    </citation>
    <scope>NUCLEOTIDE SEQUENCE [LARGE SCALE GENOMIC DNA]</scope>
    <source>
        <strain evidence="9 10">JE7A12</strain>
    </source>
</reference>
<dbReference type="EC" id="3.1.11.6" evidence="5"/>
<evidence type="ECO:0000256" key="4">
    <source>
        <dbReference type="ARBA" id="ARBA00022839"/>
    </source>
</evidence>
<dbReference type="NCBIfam" id="TIGR00237">
    <property type="entry name" value="xseA"/>
    <property type="match status" value="1"/>
</dbReference>
<organism evidence="9 10">
    <name type="scientific">Ruminococcus bovis</name>
    <dbReference type="NCBI Taxonomy" id="2564099"/>
    <lineage>
        <taxon>Bacteria</taxon>
        <taxon>Bacillati</taxon>
        <taxon>Bacillota</taxon>
        <taxon>Clostridia</taxon>
        <taxon>Eubacteriales</taxon>
        <taxon>Oscillospiraceae</taxon>
        <taxon>Ruminococcus</taxon>
    </lineage>
</organism>
<gene>
    <name evidence="5" type="primary">xseA</name>
    <name evidence="9" type="ORF">E5Z56_11285</name>
</gene>
<evidence type="ECO:0000313" key="9">
    <source>
        <dbReference type="EMBL" id="QCT07902.1"/>
    </source>
</evidence>
<keyword evidence="2 5" id="KW-0540">Nuclease</keyword>
<feature type="domain" description="OB-fold nucleic acid binding" evidence="8">
    <location>
        <begin position="9"/>
        <end position="105"/>
    </location>
</feature>
<evidence type="ECO:0000259" key="8">
    <source>
        <dbReference type="Pfam" id="PF13742"/>
    </source>
</evidence>
<name>A0A4P8XYR1_9FIRM</name>
<dbReference type="Proteomes" id="UP000301475">
    <property type="component" value="Chromosome"/>
</dbReference>
<dbReference type="InterPro" id="IPR003753">
    <property type="entry name" value="Exonuc_VII_L"/>
</dbReference>
<accession>A0A4P8XYR1</accession>
<comment type="catalytic activity">
    <reaction evidence="5 6">
        <text>Exonucleolytic cleavage in either 5'- to 3'- or 3'- to 5'-direction to yield nucleoside 5'-phosphates.</text>
        <dbReference type="EC" id="3.1.11.6"/>
    </reaction>
</comment>
<dbReference type="OrthoDB" id="9802795at2"/>
<evidence type="ECO:0000256" key="1">
    <source>
        <dbReference type="ARBA" id="ARBA00022490"/>
    </source>
</evidence>
<evidence type="ECO:0000313" key="10">
    <source>
        <dbReference type="Proteomes" id="UP000301475"/>
    </source>
</evidence>
<dbReference type="Pfam" id="PF13742">
    <property type="entry name" value="tRNA_anti_2"/>
    <property type="match status" value="1"/>
</dbReference>
<comment type="function">
    <text evidence="5">Bidirectionally degrades single-stranded DNA into large acid-insoluble oligonucleotides, which are then degraded further into small acid-soluble oligonucleotides.</text>
</comment>
<evidence type="ECO:0000256" key="5">
    <source>
        <dbReference type="HAMAP-Rule" id="MF_00378"/>
    </source>
</evidence>
<protein>
    <recommendedName>
        <fullName evidence="5">Exodeoxyribonuclease 7 large subunit</fullName>
        <ecNumber evidence="5">3.1.11.6</ecNumber>
    </recommendedName>
    <alternativeName>
        <fullName evidence="5">Exodeoxyribonuclease VII large subunit</fullName>
        <shortName evidence="5">Exonuclease VII large subunit</shortName>
    </alternativeName>
</protein>
<feature type="domain" description="Exonuclease VII large subunit C-terminal" evidence="7">
    <location>
        <begin position="128"/>
        <end position="303"/>
    </location>
</feature>
<dbReference type="InterPro" id="IPR025824">
    <property type="entry name" value="OB-fold_nuc-bd_dom"/>
</dbReference>
<dbReference type="GO" id="GO:0006308">
    <property type="term" value="P:DNA catabolic process"/>
    <property type="evidence" value="ECO:0007669"/>
    <property type="project" value="UniProtKB-UniRule"/>
</dbReference>
<dbReference type="RefSeq" id="WP_138157876.1">
    <property type="nucleotide sequence ID" value="NZ_CP039381.1"/>
</dbReference>
<dbReference type="GO" id="GO:0009318">
    <property type="term" value="C:exodeoxyribonuclease VII complex"/>
    <property type="evidence" value="ECO:0007669"/>
    <property type="project" value="UniProtKB-UniRule"/>
</dbReference>
<comment type="subcellular location">
    <subcellularLocation>
        <location evidence="5 6">Cytoplasm</location>
    </subcellularLocation>
</comment>
<keyword evidence="3 5" id="KW-0378">Hydrolase</keyword>
<keyword evidence="1 5" id="KW-0963">Cytoplasm</keyword>
<comment type="similarity">
    <text evidence="5 6">Belongs to the XseA family.</text>
</comment>
<dbReference type="EMBL" id="CP039381">
    <property type="protein sequence ID" value="QCT07902.1"/>
    <property type="molecule type" value="Genomic_DNA"/>
</dbReference>
<dbReference type="InterPro" id="IPR020579">
    <property type="entry name" value="Exonuc_VII_lsu_C"/>
</dbReference>
<dbReference type="GO" id="GO:0008855">
    <property type="term" value="F:exodeoxyribonuclease VII activity"/>
    <property type="evidence" value="ECO:0007669"/>
    <property type="project" value="UniProtKB-UniRule"/>
</dbReference>
<evidence type="ECO:0000256" key="3">
    <source>
        <dbReference type="ARBA" id="ARBA00022801"/>
    </source>
</evidence>
<dbReference type="CDD" id="cd04489">
    <property type="entry name" value="ExoVII_LU_OBF"/>
    <property type="match status" value="1"/>
</dbReference>
<dbReference type="GO" id="GO:0003676">
    <property type="term" value="F:nucleic acid binding"/>
    <property type="evidence" value="ECO:0007669"/>
    <property type="project" value="InterPro"/>
</dbReference>
<dbReference type="HAMAP" id="MF_00378">
    <property type="entry name" value="Exonuc_7_L"/>
    <property type="match status" value="1"/>
</dbReference>
<proteinExistence type="inferred from homology"/>
<evidence type="ECO:0000259" key="7">
    <source>
        <dbReference type="Pfam" id="PF02601"/>
    </source>
</evidence>
<dbReference type="GO" id="GO:0005737">
    <property type="term" value="C:cytoplasm"/>
    <property type="evidence" value="ECO:0007669"/>
    <property type="project" value="UniProtKB-SubCell"/>
</dbReference>
<dbReference type="AlphaFoldDB" id="A0A4P8XYR1"/>
<evidence type="ECO:0000256" key="6">
    <source>
        <dbReference type="RuleBase" id="RU004355"/>
    </source>
</evidence>
<dbReference type="PANTHER" id="PTHR30008:SF0">
    <property type="entry name" value="EXODEOXYRIBONUCLEASE 7 LARGE SUBUNIT"/>
    <property type="match status" value="1"/>
</dbReference>
<sequence>MLPVEPKILTVSQLNFYVKSVLDSDPRLNYVFLCGEISNLTDHYRSGHIYLSLKDNKSVIRAVMFAGNARNLKFKPMEGMKVICRGRVTLYEATGQYQYYIEDMQPDGIGALYQAYEQLKEKLQSKGLFDQSHKKPIPYCPKTIGVITSPTGAAVQDIKNILTRRFPSVNIILCPVLVQGDNAVPQLIDAVNKLNEYDLCDTIIIGRGGGSIEDLWAFNDENLAYAIYNSHIPVISAVGHETDFTICDFVSDLRAPTPSAGAELAVPDRNEILQNLDAQRQYLSSLMDKKLIENNNVVSEMTTKLLSLSPDDKIAKLYNDLDFLSQKYENNSNRIFQNTANKIELLATKLESLNPVSTLKRGYSVVTNNDKTVTSVKDVKNGDTLAINVTDGKIISKVIGE</sequence>
<keyword evidence="4 5" id="KW-0269">Exonuclease</keyword>
<dbReference type="PANTHER" id="PTHR30008">
    <property type="entry name" value="EXODEOXYRIBONUCLEASE 7 LARGE SUBUNIT"/>
    <property type="match status" value="1"/>
</dbReference>
<evidence type="ECO:0000256" key="2">
    <source>
        <dbReference type="ARBA" id="ARBA00022722"/>
    </source>
</evidence>
<comment type="subunit">
    <text evidence="5">Heterooligomer composed of large and small subunits.</text>
</comment>
<dbReference type="Pfam" id="PF02601">
    <property type="entry name" value="Exonuc_VII_L"/>
    <property type="match status" value="1"/>
</dbReference>
<dbReference type="KEGG" id="ruj:E5Z56_11285"/>